<evidence type="ECO:0000256" key="12">
    <source>
        <dbReference type="ARBA" id="ARBA00022989"/>
    </source>
</evidence>
<reference evidence="20 21" key="1">
    <citation type="submission" date="2017-03" db="EMBL/GenBank/DDBJ databases">
        <authorList>
            <person name="Afonso C.L."/>
            <person name="Miller P.J."/>
            <person name="Scott M.A."/>
            <person name="Spackman E."/>
            <person name="Goraichik I."/>
            <person name="Dimitrov K.M."/>
            <person name="Suarez D.L."/>
            <person name="Swayne D.E."/>
        </authorList>
    </citation>
    <scope>NUCLEOTIDE SEQUENCE [LARGE SCALE GENOMIC DNA]</scope>
    <source>
        <strain evidence="20">Genome sequencing of Nitrospira japonica strain NJ11</strain>
    </source>
</reference>
<feature type="transmembrane region" description="Helical" evidence="19">
    <location>
        <begin position="111"/>
        <end position="133"/>
    </location>
</feature>
<evidence type="ECO:0000256" key="2">
    <source>
        <dbReference type="ARBA" id="ARBA00004651"/>
    </source>
</evidence>
<dbReference type="AlphaFoldDB" id="A0A1W1I9N4"/>
<dbReference type="EMBL" id="LT828648">
    <property type="protein sequence ID" value="SLM49700.1"/>
    <property type="molecule type" value="Genomic_DNA"/>
</dbReference>
<evidence type="ECO:0000256" key="15">
    <source>
        <dbReference type="ARBA" id="ARBA00032605"/>
    </source>
</evidence>
<dbReference type="HAMAP" id="MF_00719">
    <property type="entry name" value="CobS"/>
    <property type="match status" value="1"/>
</dbReference>
<evidence type="ECO:0000256" key="13">
    <source>
        <dbReference type="ARBA" id="ARBA00023136"/>
    </source>
</evidence>
<comment type="function">
    <text evidence="14 19">Joins adenosylcobinamide-GDP and alpha-ribazole to generate adenosylcobalamin (Ado-cobalamin). Also synthesizes adenosylcobalamin 5'-phosphate from adenosylcobinamide-GDP and alpha-ribazole 5'-phosphate.</text>
</comment>
<keyword evidence="13 19" id="KW-0472">Membrane</keyword>
<comment type="similarity">
    <text evidence="4 19">Belongs to the CobS family.</text>
</comment>
<evidence type="ECO:0000256" key="18">
    <source>
        <dbReference type="ARBA" id="ARBA00049504"/>
    </source>
</evidence>
<dbReference type="GO" id="GO:0005886">
    <property type="term" value="C:plasma membrane"/>
    <property type="evidence" value="ECO:0007669"/>
    <property type="project" value="UniProtKB-SubCell"/>
</dbReference>
<evidence type="ECO:0000256" key="9">
    <source>
        <dbReference type="ARBA" id="ARBA00022679"/>
    </source>
</evidence>
<dbReference type="GO" id="GO:0051073">
    <property type="term" value="F:adenosylcobinamide-GDP ribazoletransferase activity"/>
    <property type="evidence" value="ECO:0007669"/>
    <property type="project" value="UniProtKB-UniRule"/>
</dbReference>
<dbReference type="PANTHER" id="PTHR34148:SF1">
    <property type="entry name" value="ADENOSYLCOBINAMIDE-GDP RIBAZOLETRANSFERASE"/>
    <property type="match status" value="1"/>
</dbReference>
<dbReference type="EC" id="2.7.8.26" evidence="5 19"/>
<dbReference type="STRING" id="1325564.NSJP_3533"/>
<keyword evidence="8 19" id="KW-0169">Cobalamin biosynthesis</keyword>
<comment type="pathway">
    <text evidence="3 19">Cofactor biosynthesis; adenosylcobalamin biosynthesis; adenosylcobalamin from cob(II)yrinate a,c-diamide: step 7/7.</text>
</comment>
<keyword evidence="11 19" id="KW-0460">Magnesium</keyword>
<dbReference type="GO" id="GO:0009236">
    <property type="term" value="P:cobalamin biosynthetic process"/>
    <property type="evidence" value="ECO:0007669"/>
    <property type="project" value="UniProtKB-UniRule"/>
</dbReference>
<dbReference type="Pfam" id="PF02654">
    <property type="entry name" value="CobS"/>
    <property type="match status" value="1"/>
</dbReference>
<evidence type="ECO:0000256" key="4">
    <source>
        <dbReference type="ARBA" id="ARBA00010561"/>
    </source>
</evidence>
<dbReference type="Proteomes" id="UP000192042">
    <property type="component" value="Chromosome I"/>
</dbReference>
<keyword evidence="12 19" id="KW-1133">Transmembrane helix</keyword>
<protein>
    <recommendedName>
        <fullName evidence="6 19">Adenosylcobinamide-GDP ribazoletransferase</fullName>
        <ecNumber evidence="5 19">2.7.8.26</ecNumber>
    </recommendedName>
    <alternativeName>
        <fullName evidence="16 19">Cobalamin synthase</fullName>
    </alternativeName>
    <alternativeName>
        <fullName evidence="15 19">Cobalamin-5'-phosphate synthase</fullName>
    </alternativeName>
</protein>
<dbReference type="RefSeq" id="WP_080887885.1">
    <property type="nucleotide sequence ID" value="NZ_LT828648.1"/>
</dbReference>
<comment type="catalytic activity">
    <reaction evidence="18 19">
        <text>alpha-ribazole 5'-phosphate + adenosylcob(III)inamide-GDP = adenosylcob(III)alamin 5'-phosphate + GMP + H(+)</text>
        <dbReference type="Rhea" id="RHEA:23560"/>
        <dbReference type="ChEBI" id="CHEBI:15378"/>
        <dbReference type="ChEBI" id="CHEBI:57918"/>
        <dbReference type="ChEBI" id="CHEBI:58115"/>
        <dbReference type="ChEBI" id="CHEBI:60487"/>
        <dbReference type="ChEBI" id="CHEBI:60493"/>
        <dbReference type="EC" id="2.7.8.26"/>
    </reaction>
</comment>
<keyword evidence="10 19" id="KW-0812">Transmembrane</keyword>
<comment type="cofactor">
    <cofactor evidence="1 19">
        <name>Mg(2+)</name>
        <dbReference type="ChEBI" id="CHEBI:18420"/>
    </cofactor>
</comment>
<evidence type="ECO:0000256" key="1">
    <source>
        <dbReference type="ARBA" id="ARBA00001946"/>
    </source>
</evidence>
<feature type="transmembrane region" description="Helical" evidence="19">
    <location>
        <begin position="37"/>
        <end position="58"/>
    </location>
</feature>
<keyword evidence="7 19" id="KW-1003">Cell membrane</keyword>
<evidence type="ECO:0000256" key="16">
    <source>
        <dbReference type="ARBA" id="ARBA00032853"/>
    </source>
</evidence>
<evidence type="ECO:0000256" key="3">
    <source>
        <dbReference type="ARBA" id="ARBA00004663"/>
    </source>
</evidence>
<sequence>MTAGLRSPIIAWQFLTSVPLSRRHHEPSPAELAWSMVWYPFVGIILGAILAVTNVLLMQRLSRDVSAVLCVILLVALTRGLHQDGLADTLDGLAGGRTPADRLAIMKDPCIGALGATGLALSLVLRCTAVAALPDAARLPALLCMPVMGRWAMVVGAWGATHARAEGGLAAPFLAHLSWRQASGATILAAGSLSWAVGLYPAAVMLGVGAMASRLLTWSYRRAFGGITGDTLGTTNELVELCMLVLLPLLWQLP</sequence>
<feature type="transmembrane region" description="Helical" evidence="19">
    <location>
        <begin position="140"/>
        <end position="160"/>
    </location>
</feature>
<evidence type="ECO:0000256" key="11">
    <source>
        <dbReference type="ARBA" id="ARBA00022842"/>
    </source>
</evidence>
<evidence type="ECO:0000256" key="5">
    <source>
        <dbReference type="ARBA" id="ARBA00013200"/>
    </source>
</evidence>
<dbReference type="GO" id="GO:0008818">
    <property type="term" value="F:cobalamin 5'-phosphate synthase activity"/>
    <property type="evidence" value="ECO:0007669"/>
    <property type="project" value="UniProtKB-UniRule"/>
</dbReference>
<proteinExistence type="inferred from homology"/>
<evidence type="ECO:0000256" key="10">
    <source>
        <dbReference type="ARBA" id="ARBA00022692"/>
    </source>
</evidence>
<evidence type="ECO:0000256" key="17">
    <source>
        <dbReference type="ARBA" id="ARBA00048623"/>
    </source>
</evidence>
<comment type="catalytic activity">
    <reaction evidence="17 19">
        <text>alpha-ribazole + adenosylcob(III)inamide-GDP = adenosylcob(III)alamin + GMP + H(+)</text>
        <dbReference type="Rhea" id="RHEA:16049"/>
        <dbReference type="ChEBI" id="CHEBI:10329"/>
        <dbReference type="ChEBI" id="CHEBI:15378"/>
        <dbReference type="ChEBI" id="CHEBI:18408"/>
        <dbReference type="ChEBI" id="CHEBI:58115"/>
        <dbReference type="ChEBI" id="CHEBI:60487"/>
        <dbReference type="EC" id="2.7.8.26"/>
    </reaction>
</comment>
<dbReference type="UniPathway" id="UPA00148">
    <property type="reaction ID" value="UER00238"/>
</dbReference>
<evidence type="ECO:0000256" key="7">
    <source>
        <dbReference type="ARBA" id="ARBA00022475"/>
    </source>
</evidence>
<dbReference type="PANTHER" id="PTHR34148">
    <property type="entry name" value="ADENOSYLCOBINAMIDE-GDP RIBAZOLETRANSFERASE"/>
    <property type="match status" value="1"/>
</dbReference>
<evidence type="ECO:0000256" key="6">
    <source>
        <dbReference type="ARBA" id="ARBA00015850"/>
    </source>
</evidence>
<keyword evidence="9 19" id="KW-0808">Transferase</keyword>
<organism evidence="20 21">
    <name type="scientific">Nitrospira japonica</name>
    <dbReference type="NCBI Taxonomy" id="1325564"/>
    <lineage>
        <taxon>Bacteria</taxon>
        <taxon>Pseudomonadati</taxon>
        <taxon>Nitrospirota</taxon>
        <taxon>Nitrospiria</taxon>
        <taxon>Nitrospirales</taxon>
        <taxon>Nitrospiraceae</taxon>
        <taxon>Nitrospira</taxon>
    </lineage>
</organism>
<evidence type="ECO:0000313" key="20">
    <source>
        <dbReference type="EMBL" id="SLM49700.1"/>
    </source>
</evidence>
<accession>A0A1W1I9N4</accession>
<evidence type="ECO:0000256" key="14">
    <source>
        <dbReference type="ARBA" id="ARBA00025228"/>
    </source>
</evidence>
<feature type="transmembrane region" description="Helical" evidence="19">
    <location>
        <begin position="65"/>
        <end position="82"/>
    </location>
</feature>
<comment type="subcellular location">
    <subcellularLocation>
        <location evidence="2 19">Cell membrane</location>
        <topology evidence="2 19">Multi-pass membrane protein</topology>
    </subcellularLocation>
</comment>
<evidence type="ECO:0000256" key="19">
    <source>
        <dbReference type="HAMAP-Rule" id="MF_00719"/>
    </source>
</evidence>
<dbReference type="KEGG" id="nja:NSJP_3533"/>
<name>A0A1W1I9N4_9BACT</name>
<evidence type="ECO:0000256" key="8">
    <source>
        <dbReference type="ARBA" id="ARBA00022573"/>
    </source>
</evidence>
<dbReference type="InterPro" id="IPR003805">
    <property type="entry name" value="CobS"/>
</dbReference>
<dbReference type="OrthoDB" id="9794626at2"/>
<keyword evidence="21" id="KW-1185">Reference proteome</keyword>
<feature type="transmembrane region" description="Helical" evidence="19">
    <location>
        <begin position="187"/>
        <end position="212"/>
    </location>
</feature>
<evidence type="ECO:0000313" key="21">
    <source>
        <dbReference type="Proteomes" id="UP000192042"/>
    </source>
</evidence>
<gene>
    <name evidence="19 20" type="primary">cobS</name>
    <name evidence="20" type="ORF">NSJP_3533</name>
</gene>